<dbReference type="Pfam" id="PF17668">
    <property type="entry name" value="Acetyltransf_17"/>
    <property type="match status" value="1"/>
</dbReference>
<protein>
    <submittedName>
        <fullName evidence="2">GNAT family N-acetyltransferase</fullName>
    </submittedName>
</protein>
<sequence>MSLIKKLSLEELDEFIRIDTNAYPGVYNHSPDVQERIKKSITKTQLEDESADYYGIYRDTKLVGGMRIHHFTANVLSSKVPVGGIGSVAVDLLYKKEKVAKEILEYFVRHFRENQVSLVALYPFRPDFYSQMGFGYGTKMNQYKVKPEGFRKDLLSSKNQIQFLTKEHKDLVVECYQRYAVKTHGMMDKTAFGAEALFVNPNQLMVGYVQNGKVEGYLSFSIKKESETNFVFNDIHVKEFVYENKEALSQLLTFLHSQADQFNRIVFNTHDEHFHFLLNDPSNGSNQLIPSVYHESHTSGVGLMYRVVDVARFLEEHRFGMVDCTVKFNVKDSFFPENEQTLVVEFIDGKATEVNGPYEVEVTMDISDFSSVVMCATDISSLYRYGAVDISDETYLKRLDVLFKTHEKPICMTAF</sequence>
<reference evidence="2 3" key="1">
    <citation type="submission" date="2020-10" db="EMBL/GenBank/DDBJ databases">
        <title>Bacillus sp. HD4P25, an endophyte from a halophyte.</title>
        <authorList>
            <person name="Sun J.-Q."/>
        </authorList>
    </citation>
    <scope>NUCLEOTIDE SEQUENCE [LARGE SCALE GENOMIC DNA]</scope>
    <source>
        <strain evidence="2 3">YIM 93174</strain>
    </source>
</reference>
<dbReference type="InterPro" id="IPR041380">
    <property type="entry name" value="Acetyltransf_17"/>
</dbReference>
<dbReference type="PANTHER" id="PTHR37817:SF1">
    <property type="entry name" value="N-ACETYLTRANSFERASE EIS"/>
    <property type="match status" value="1"/>
</dbReference>
<comment type="caution">
    <text evidence="2">The sequence shown here is derived from an EMBL/GenBank/DDBJ whole genome shotgun (WGS) entry which is preliminary data.</text>
</comment>
<dbReference type="InterPro" id="IPR036527">
    <property type="entry name" value="SCP2_sterol-bd_dom_sf"/>
</dbReference>
<evidence type="ECO:0000313" key="3">
    <source>
        <dbReference type="Proteomes" id="UP001516662"/>
    </source>
</evidence>
<evidence type="ECO:0000313" key="2">
    <source>
        <dbReference type="EMBL" id="MBE4909554.1"/>
    </source>
</evidence>
<dbReference type="SUPFAM" id="SSF55729">
    <property type="entry name" value="Acyl-CoA N-acyltransferases (Nat)"/>
    <property type="match status" value="1"/>
</dbReference>
<dbReference type="Proteomes" id="UP001516662">
    <property type="component" value="Unassembled WGS sequence"/>
</dbReference>
<dbReference type="RefSeq" id="WP_193538293.1">
    <property type="nucleotide sequence ID" value="NZ_JADCLJ010000022.1"/>
</dbReference>
<dbReference type="Gene3D" id="3.40.630.30">
    <property type="match status" value="2"/>
</dbReference>
<dbReference type="Pfam" id="PF13530">
    <property type="entry name" value="SCP2_2"/>
    <property type="match status" value="1"/>
</dbReference>
<dbReference type="InterPro" id="IPR025559">
    <property type="entry name" value="Eis_dom"/>
</dbReference>
<feature type="domain" description="N-acetyltransferase" evidence="1">
    <location>
        <begin position="2"/>
        <end position="161"/>
    </location>
</feature>
<organism evidence="2 3">
    <name type="scientific">Litchfieldia luteola</name>
    <dbReference type="NCBI Taxonomy" id="682179"/>
    <lineage>
        <taxon>Bacteria</taxon>
        <taxon>Bacillati</taxon>
        <taxon>Bacillota</taxon>
        <taxon>Bacilli</taxon>
        <taxon>Bacillales</taxon>
        <taxon>Bacillaceae</taxon>
        <taxon>Litchfieldia</taxon>
    </lineage>
</organism>
<dbReference type="EMBL" id="JADCLJ010000022">
    <property type="protein sequence ID" value="MBE4909554.1"/>
    <property type="molecule type" value="Genomic_DNA"/>
</dbReference>
<gene>
    <name evidence="2" type="ORF">IMZ08_15995</name>
</gene>
<dbReference type="Gene3D" id="3.30.1050.10">
    <property type="entry name" value="SCP2 sterol-binding domain"/>
    <property type="match status" value="1"/>
</dbReference>
<proteinExistence type="predicted"/>
<evidence type="ECO:0000259" key="1">
    <source>
        <dbReference type="PROSITE" id="PS51186"/>
    </source>
</evidence>
<name>A0ABR9QN05_9BACI</name>
<dbReference type="PANTHER" id="PTHR37817">
    <property type="entry name" value="N-ACETYLTRANSFERASE EIS"/>
    <property type="match status" value="1"/>
</dbReference>
<dbReference type="SUPFAM" id="SSF55718">
    <property type="entry name" value="SCP-like"/>
    <property type="match status" value="1"/>
</dbReference>
<dbReference type="InterPro" id="IPR000182">
    <property type="entry name" value="GNAT_dom"/>
</dbReference>
<keyword evidence="3" id="KW-1185">Reference proteome</keyword>
<dbReference type="Pfam" id="PF13527">
    <property type="entry name" value="Acetyltransf_9"/>
    <property type="match status" value="1"/>
</dbReference>
<dbReference type="InterPro" id="IPR016181">
    <property type="entry name" value="Acyl_CoA_acyltransferase"/>
</dbReference>
<dbReference type="InterPro" id="IPR051554">
    <property type="entry name" value="Acetyltransferase_Eis"/>
</dbReference>
<accession>A0ABR9QN05</accession>
<dbReference type="PROSITE" id="PS51186">
    <property type="entry name" value="GNAT"/>
    <property type="match status" value="1"/>
</dbReference>